<feature type="transmembrane region" description="Helical" evidence="1">
    <location>
        <begin position="43"/>
        <end position="64"/>
    </location>
</feature>
<proteinExistence type="predicted"/>
<accession>A0A1H0LQ48</accession>
<dbReference type="Pfam" id="PF13576">
    <property type="entry name" value="Pentapeptide_3"/>
    <property type="match status" value="1"/>
</dbReference>
<dbReference type="AlphaFoldDB" id="A0A1H0LQ48"/>
<keyword evidence="1" id="KW-1133">Transmembrane helix</keyword>
<evidence type="ECO:0000313" key="2">
    <source>
        <dbReference type="EMBL" id="SDO70126.1"/>
    </source>
</evidence>
<dbReference type="STRING" id="504798.SAMN05421871_10967"/>
<keyword evidence="1" id="KW-0812">Transmembrane</keyword>
<feature type="transmembrane region" description="Helical" evidence="1">
    <location>
        <begin position="120"/>
        <end position="137"/>
    </location>
</feature>
<dbReference type="SUPFAM" id="SSF141571">
    <property type="entry name" value="Pentapeptide repeat-like"/>
    <property type="match status" value="1"/>
</dbReference>
<dbReference type="Proteomes" id="UP000199651">
    <property type="component" value="Unassembled WGS sequence"/>
</dbReference>
<reference evidence="3" key="1">
    <citation type="submission" date="2016-10" db="EMBL/GenBank/DDBJ databases">
        <authorList>
            <person name="Varghese N."/>
            <person name="Submissions S."/>
        </authorList>
    </citation>
    <scope>NUCLEOTIDE SEQUENCE [LARGE SCALE GENOMIC DNA]</scope>
    <source>
        <strain evidence="3">IBRC-M 10655</strain>
    </source>
</reference>
<organism evidence="2 3">
    <name type="scientific">Actinokineospora alba</name>
    <dbReference type="NCBI Taxonomy" id="504798"/>
    <lineage>
        <taxon>Bacteria</taxon>
        <taxon>Bacillati</taxon>
        <taxon>Actinomycetota</taxon>
        <taxon>Actinomycetes</taxon>
        <taxon>Pseudonocardiales</taxon>
        <taxon>Pseudonocardiaceae</taxon>
        <taxon>Actinokineospora</taxon>
    </lineage>
</organism>
<protein>
    <submittedName>
        <fullName evidence="2">Pentapeptide repeat-containing protein</fullName>
    </submittedName>
</protein>
<dbReference type="Gene3D" id="2.160.20.80">
    <property type="entry name" value="E3 ubiquitin-protein ligase SopA"/>
    <property type="match status" value="1"/>
</dbReference>
<sequence>MASLRRDTAAPALVGLAVLGAAVASSVGWVDWIALWHWLRPRAGLVLLFAIAVGLLVTALFRGLRRAPRDRQAPALSWWVVAGAGLVVAGVAWGATAWLLTEANRAVDPAAARVEAIKTGLGIGAGIGGVFALLLAVRRQWHQELSAADVALDAAEKRVTELYAKAADQLGSDKAPVRLAGLYALERLAQNNAGQRQTIVNVLCAYLRMPYDLPSDTPARDADQDGSEEIRDRVQEQQVRLTAQRILVDHVRPGPHPRRPVPTFWPDVDLDLTGATLTDLDLSDCRLRAARFDVARFTGQTRFVTADFSSPARFVGARFEGRSSFHGAHFSSQASFARAWFADEARFAFADFIGADFEGARFDGQAVFEWTRFRETGVFVDARFGGDVSFYKARFDHSGRFQRAEFAAGATFTDTEFDLPGEVWAHGAKFSRGVPEVVWSMLPPEETADQGESPSGNRA</sequence>
<gene>
    <name evidence="2" type="ORF">SAMN05192558_104230</name>
</gene>
<evidence type="ECO:0000256" key="1">
    <source>
        <dbReference type="SAM" id="Phobius"/>
    </source>
</evidence>
<evidence type="ECO:0000313" key="3">
    <source>
        <dbReference type="Proteomes" id="UP000199651"/>
    </source>
</evidence>
<dbReference type="InterPro" id="IPR001646">
    <property type="entry name" value="5peptide_repeat"/>
</dbReference>
<dbReference type="EMBL" id="FNJB01000004">
    <property type="protein sequence ID" value="SDO70126.1"/>
    <property type="molecule type" value="Genomic_DNA"/>
</dbReference>
<keyword evidence="1" id="KW-0472">Membrane</keyword>
<dbReference type="OrthoDB" id="8440251at2"/>
<feature type="transmembrane region" description="Helical" evidence="1">
    <location>
        <begin position="76"/>
        <end position="100"/>
    </location>
</feature>
<name>A0A1H0LQ48_9PSEU</name>
<keyword evidence="3" id="KW-1185">Reference proteome</keyword>